<dbReference type="Pfam" id="PF08310">
    <property type="entry name" value="LGFP"/>
    <property type="match status" value="5"/>
</dbReference>
<comment type="caution">
    <text evidence="1">The sequence shown here is derived from an EMBL/GenBank/DDBJ whole genome shotgun (WGS) entry which is preliminary data.</text>
</comment>
<dbReference type="InterPro" id="IPR013207">
    <property type="entry name" value="LGFP"/>
</dbReference>
<reference evidence="2" key="1">
    <citation type="journal article" date="2019" name="Int. J. Syst. Evol. Microbiol.">
        <title>The Global Catalogue of Microorganisms (GCM) 10K type strain sequencing project: providing services to taxonomists for standard genome sequencing and annotation.</title>
        <authorList>
            <consortium name="The Broad Institute Genomics Platform"/>
            <consortium name="The Broad Institute Genome Sequencing Center for Infectious Disease"/>
            <person name="Wu L."/>
            <person name="Ma J."/>
        </authorList>
    </citation>
    <scope>NUCLEOTIDE SEQUENCE [LARGE SCALE GENOMIC DNA]</scope>
    <source>
        <strain evidence="2">CCUG 50213</strain>
    </source>
</reference>
<gene>
    <name evidence="1" type="ORF">ACFQ3U_05610</name>
</gene>
<evidence type="ECO:0000313" key="2">
    <source>
        <dbReference type="Proteomes" id="UP001597181"/>
    </source>
</evidence>
<dbReference type="EMBL" id="JBHTLY010000002">
    <property type="protein sequence ID" value="MFD1201369.1"/>
    <property type="molecule type" value="Genomic_DNA"/>
</dbReference>
<feature type="non-terminal residue" evidence="1">
    <location>
        <position position="460"/>
    </location>
</feature>
<proteinExistence type="predicted"/>
<protein>
    <submittedName>
        <fullName evidence="1">LGFP repeat-containing protein</fullName>
    </submittedName>
</protein>
<dbReference type="Proteomes" id="UP001597181">
    <property type="component" value="Unassembled WGS sequence"/>
</dbReference>
<evidence type="ECO:0000313" key="1">
    <source>
        <dbReference type="EMBL" id="MFD1201369.1"/>
    </source>
</evidence>
<name>A0ABW3TMH2_9MICO</name>
<accession>A0ABW3TMH2</accession>
<organism evidence="1 2">
    <name type="scientific">Leucobacter albus</name>
    <dbReference type="NCBI Taxonomy" id="272210"/>
    <lineage>
        <taxon>Bacteria</taxon>
        <taxon>Bacillati</taxon>
        <taxon>Actinomycetota</taxon>
        <taxon>Actinomycetes</taxon>
        <taxon>Micrococcales</taxon>
        <taxon>Microbacteriaceae</taxon>
        <taxon>Leucobacter</taxon>
    </lineage>
</organism>
<sequence>MVSDPWPNENQYFMAMGYACPDTGPGGSAACDPAQGGFAKQVYRAAWQYKVYRAFPDSYRYKPFQTNTIQWHPNAGCGTSQVRIENWATAALYIYTPYRPNQAALNAGWGTGDACSSYGNRNFYNYYTQWFGNSAIVLDARFATLYNSLNGSLGVPTQNSVAIGGGIYQKLEKAVLYWHPQAGAFPVFGGVLSGYRARGEATGRLGFPTAPESAVSGVPYQDFQNGRIYWNGSSIAVVAGMWSHYRKGGGIDAFGLPKADEIAVGNSSAQEFGKGTVTWGPGVGTRDVRGGIRSAYLRFGGLSQVGYATTEEFYYAQGAIQQFSKLDIYWTPAGGALPVAGGIRSALNRNGGVQVLGFPLAAEALQSDGTVTQAFERGLIRWTSSNGTSVMLGEIGQRFKEVGIEAFGEPTGVSSKVADGLVHEFSRGTVYAKAGGQPVMVAGGIRSALNRNGGVQVLGF</sequence>
<dbReference type="RefSeq" id="WP_382403249.1">
    <property type="nucleotide sequence ID" value="NZ_JBHTLY010000002.1"/>
</dbReference>
<keyword evidence="2" id="KW-1185">Reference proteome</keyword>